<evidence type="ECO:0000313" key="2">
    <source>
        <dbReference type="Proteomes" id="UP001054854"/>
    </source>
</evidence>
<reference evidence="1" key="1">
    <citation type="submission" date="2024-05" db="EMBL/GenBank/DDBJ databases">
        <title>Whole genome shotgun sequence of Streptomyces hygroscopicus NBRC 113678.</title>
        <authorList>
            <person name="Komaki H."/>
            <person name="Tamura T."/>
        </authorList>
    </citation>
    <scope>NUCLEOTIDE SEQUENCE</scope>
    <source>
        <strain evidence="1">N11-34</strain>
    </source>
</reference>
<evidence type="ECO:0000313" key="1">
    <source>
        <dbReference type="EMBL" id="GHJ26773.1"/>
    </source>
</evidence>
<dbReference type="Proteomes" id="UP001054854">
    <property type="component" value="Unassembled WGS sequence"/>
</dbReference>
<protein>
    <submittedName>
        <fullName evidence="1">Uncharacterized protein</fullName>
    </submittedName>
</protein>
<gene>
    <name evidence="1" type="ORF">TPA0910_12060</name>
</gene>
<dbReference type="EMBL" id="BNEK01000002">
    <property type="protein sequence ID" value="GHJ26773.1"/>
    <property type="molecule type" value="Genomic_DNA"/>
</dbReference>
<name>A0ABQ3TU31_STRHY</name>
<organism evidence="1 2">
    <name type="scientific">Streptomyces hygroscopicus</name>
    <dbReference type="NCBI Taxonomy" id="1912"/>
    <lineage>
        <taxon>Bacteria</taxon>
        <taxon>Bacillati</taxon>
        <taxon>Actinomycetota</taxon>
        <taxon>Actinomycetes</taxon>
        <taxon>Kitasatosporales</taxon>
        <taxon>Streptomycetaceae</taxon>
        <taxon>Streptomyces</taxon>
        <taxon>Streptomyces violaceusniger group</taxon>
    </lineage>
</organism>
<keyword evidence="2" id="KW-1185">Reference proteome</keyword>
<sequence>MVKVSSTVVALVCRSTAMRGNAERYMSIPNGATLASTASIVSNAGVILLPEDPGEGTDNSNPPIGSFM</sequence>
<proteinExistence type="predicted"/>
<comment type="caution">
    <text evidence="1">The sequence shown here is derived from an EMBL/GenBank/DDBJ whole genome shotgun (WGS) entry which is preliminary data.</text>
</comment>
<accession>A0ABQ3TU31</accession>